<keyword evidence="3" id="KW-0732">Signal</keyword>
<name>A0A8S1E9B1_9PELO</name>
<dbReference type="PROSITE" id="PS51864">
    <property type="entry name" value="ASTACIN"/>
    <property type="match status" value="1"/>
</dbReference>
<dbReference type="PANTHER" id="PTHR10127">
    <property type="entry name" value="DISCOIDIN, CUB, EGF, LAMININ , AND ZINC METALLOPROTEASE DOMAIN CONTAINING"/>
    <property type="match status" value="1"/>
</dbReference>
<reference evidence="5 6" key="1">
    <citation type="submission" date="2020-04" db="EMBL/GenBank/DDBJ databases">
        <authorList>
            <person name="Laetsch R D."/>
            <person name="Stevens L."/>
            <person name="Kumar S."/>
            <person name="Blaxter L. M."/>
        </authorList>
    </citation>
    <scope>NUCLEOTIDE SEQUENCE [LARGE SCALE GENOMIC DNA]</scope>
</reference>
<dbReference type="GO" id="GO:0004222">
    <property type="term" value="F:metalloendopeptidase activity"/>
    <property type="evidence" value="ECO:0007669"/>
    <property type="project" value="UniProtKB-UniRule"/>
</dbReference>
<feature type="binding site" evidence="2">
    <location>
        <position position="97"/>
    </location>
    <ligand>
        <name>Zn(2+)</name>
        <dbReference type="ChEBI" id="CHEBI:29105"/>
        <note>catalytic</note>
    </ligand>
</feature>
<keyword evidence="2 3" id="KW-0645">Protease</keyword>
<proteinExistence type="predicted"/>
<dbReference type="EMBL" id="CADEPM010000001">
    <property type="protein sequence ID" value="CAB3397456.1"/>
    <property type="molecule type" value="Genomic_DNA"/>
</dbReference>
<dbReference type="InterPro" id="IPR024079">
    <property type="entry name" value="MetalloPept_cat_dom_sf"/>
</dbReference>
<dbReference type="GO" id="GO:0006508">
    <property type="term" value="P:proteolysis"/>
    <property type="evidence" value="ECO:0007669"/>
    <property type="project" value="UniProtKB-KW"/>
</dbReference>
<dbReference type="Proteomes" id="UP000494206">
    <property type="component" value="Unassembled WGS sequence"/>
</dbReference>
<dbReference type="PANTHER" id="PTHR10127:SF831">
    <property type="entry name" value="ZINC METALLOPROTEINASE NAS-37"/>
    <property type="match status" value="1"/>
</dbReference>
<protein>
    <recommendedName>
        <fullName evidence="3">Metalloendopeptidase</fullName>
        <ecNumber evidence="3">3.4.24.-</ecNumber>
    </recommendedName>
</protein>
<keyword evidence="2 3" id="KW-0482">Metalloprotease</keyword>
<feature type="domain" description="Peptidase M12A" evidence="4">
    <location>
        <begin position="1"/>
        <end position="183"/>
    </location>
</feature>
<keyword evidence="2 3" id="KW-0378">Hydrolase</keyword>
<evidence type="ECO:0000256" key="3">
    <source>
        <dbReference type="RuleBase" id="RU361183"/>
    </source>
</evidence>
<feature type="active site" evidence="2">
    <location>
        <position position="88"/>
    </location>
</feature>
<keyword evidence="1" id="KW-1015">Disulfide bond</keyword>
<dbReference type="PRINTS" id="PR00480">
    <property type="entry name" value="ASTACIN"/>
</dbReference>
<comment type="caution">
    <text evidence="5">The sequence shown here is derived from an EMBL/GenBank/DDBJ whole genome shotgun (WGS) entry which is preliminary data.</text>
</comment>
<dbReference type="EC" id="3.4.24.-" evidence="3"/>
<dbReference type="Gene3D" id="3.40.390.10">
    <property type="entry name" value="Collagenase (Catalytic Domain)"/>
    <property type="match status" value="1"/>
</dbReference>
<dbReference type="InterPro" id="IPR001506">
    <property type="entry name" value="Peptidase_M12A"/>
</dbReference>
<comment type="caution">
    <text evidence="2">Lacks conserved residue(s) required for the propagation of feature annotation.</text>
</comment>
<feature type="binding site" evidence="2">
    <location>
        <position position="91"/>
    </location>
    <ligand>
        <name>Zn(2+)</name>
        <dbReference type="ChEBI" id="CHEBI:29105"/>
        <note>catalytic</note>
    </ligand>
</feature>
<accession>A0A8S1E9B1</accession>
<evidence type="ECO:0000259" key="4">
    <source>
        <dbReference type="PROSITE" id="PS51864"/>
    </source>
</evidence>
<dbReference type="InterPro" id="IPR006026">
    <property type="entry name" value="Peptidase_Metallo"/>
</dbReference>
<evidence type="ECO:0000256" key="1">
    <source>
        <dbReference type="ARBA" id="ARBA00023157"/>
    </source>
</evidence>
<evidence type="ECO:0000313" key="5">
    <source>
        <dbReference type="EMBL" id="CAB3397456.1"/>
    </source>
</evidence>
<dbReference type="SUPFAM" id="SSF55486">
    <property type="entry name" value="Metalloproteases ('zincins'), catalytic domain"/>
    <property type="match status" value="1"/>
</dbReference>
<keyword evidence="6" id="KW-1185">Reference proteome</keyword>
<gene>
    <name evidence="5" type="ORF">CBOVIS_LOCUS860</name>
</gene>
<organism evidence="5 6">
    <name type="scientific">Caenorhabditis bovis</name>
    <dbReference type="NCBI Taxonomy" id="2654633"/>
    <lineage>
        <taxon>Eukaryota</taxon>
        <taxon>Metazoa</taxon>
        <taxon>Ecdysozoa</taxon>
        <taxon>Nematoda</taxon>
        <taxon>Chromadorea</taxon>
        <taxon>Rhabditida</taxon>
        <taxon>Rhabditina</taxon>
        <taxon>Rhabditomorpha</taxon>
        <taxon>Rhabditoidea</taxon>
        <taxon>Rhabditidae</taxon>
        <taxon>Peloderinae</taxon>
        <taxon>Caenorhabditis</taxon>
    </lineage>
</organism>
<feature type="chain" id="PRO_5035967024" description="Metalloendopeptidase" evidence="3">
    <location>
        <begin position="17"/>
        <end position="338"/>
    </location>
</feature>
<dbReference type="OrthoDB" id="5819035at2759"/>
<evidence type="ECO:0000256" key="2">
    <source>
        <dbReference type="PROSITE-ProRule" id="PRU01211"/>
    </source>
</evidence>
<dbReference type="AlphaFoldDB" id="A0A8S1E9B1"/>
<comment type="cofactor">
    <cofactor evidence="2 3">
        <name>Zn(2+)</name>
        <dbReference type="ChEBI" id="CHEBI:29105"/>
    </cofactor>
    <text evidence="2 3">Binds 1 zinc ion per subunit.</text>
</comment>
<dbReference type="SMART" id="SM00235">
    <property type="entry name" value="ZnMc"/>
    <property type="match status" value="1"/>
</dbReference>
<keyword evidence="2 3" id="KW-0479">Metal-binding</keyword>
<keyword evidence="2 3" id="KW-0862">Zinc</keyword>
<feature type="signal peptide" evidence="3">
    <location>
        <begin position="1"/>
        <end position="16"/>
    </location>
</feature>
<dbReference type="Pfam" id="PF01400">
    <property type="entry name" value="Astacin"/>
    <property type="match status" value="1"/>
</dbReference>
<sequence length="338" mass="38636">MINLAIIALFFSQGYSISTPAPSGIQNPDEPEIKLVNLHKKGTIKYRIEGDLLYRDGHNCSAELGMVGGIQYLEFARHCEYIGIAIHELMHVLGVHHTMVRMDRDKYVTINPHISDSFFKYNTRITKTKNIVPYEYASVMHYESKYEGQPSIFPKDTNYTRSLGRPIATFYDIKAINDFYECKCDSANLQCENGGYPNPADCSNCLCPLGYGGKLCNEIPENGETLEASTEWKTHRSSIGSPSYYLKDDFEFKTIHIKALLLVVICSIAMVEALDSRTIRFKQHRKISSRPHYNIRKSYSGSMRCHEESDCPDDRICDDGFCLNVDQLFEKYDNSNEY</sequence>
<evidence type="ECO:0000313" key="6">
    <source>
        <dbReference type="Proteomes" id="UP000494206"/>
    </source>
</evidence>
<feature type="binding site" evidence="2">
    <location>
        <position position="87"/>
    </location>
    <ligand>
        <name>Zn(2+)</name>
        <dbReference type="ChEBI" id="CHEBI:29105"/>
        <note>catalytic</note>
    </ligand>
</feature>
<dbReference type="GO" id="GO:0008270">
    <property type="term" value="F:zinc ion binding"/>
    <property type="evidence" value="ECO:0007669"/>
    <property type="project" value="UniProtKB-UniRule"/>
</dbReference>